<dbReference type="PANTHER" id="PTHR22893">
    <property type="entry name" value="NADH OXIDOREDUCTASE-RELATED"/>
    <property type="match status" value="1"/>
</dbReference>
<gene>
    <name evidence="5" type="ORF">MNBD_GAMMA05-1071</name>
</gene>
<evidence type="ECO:0000256" key="3">
    <source>
        <dbReference type="ARBA" id="ARBA00023002"/>
    </source>
</evidence>
<organism evidence="5">
    <name type="scientific">hydrothermal vent metagenome</name>
    <dbReference type="NCBI Taxonomy" id="652676"/>
    <lineage>
        <taxon>unclassified sequences</taxon>
        <taxon>metagenomes</taxon>
        <taxon>ecological metagenomes</taxon>
    </lineage>
</organism>
<dbReference type="GO" id="GO:0016628">
    <property type="term" value="F:oxidoreductase activity, acting on the CH-CH group of donors, NAD or NADP as acceptor"/>
    <property type="evidence" value="ECO:0007669"/>
    <property type="project" value="UniProtKB-ARBA"/>
</dbReference>
<dbReference type="GO" id="GO:0005829">
    <property type="term" value="C:cytosol"/>
    <property type="evidence" value="ECO:0007669"/>
    <property type="project" value="UniProtKB-ARBA"/>
</dbReference>
<dbReference type="FunFam" id="3.20.20.70:FF:000059">
    <property type="entry name" value="N-ethylmaleimide reductase, FMN-linked"/>
    <property type="match status" value="1"/>
</dbReference>
<dbReference type="SUPFAM" id="SSF51395">
    <property type="entry name" value="FMN-linked oxidoreductases"/>
    <property type="match status" value="1"/>
</dbReference>
<dbReference type="Gene3D" id="3.20.20.70">
    <property type="entry name" value="Aldolase class I"/>
    <property type="match status" value="1"/>
</dbReference>
<evidence type="ECO:0000313" key="5">
    <source>
        <dbReference type="EMBL" id="VAW52446.1"/>
    </source>
</evidence>
<name>A0A3B0X6R8_9ZZZZ</name>
<dbReference type="InterPro" id="IPR013785">
    <property type="entry name" value="Aldolase_TIM"/>
</dbReference>
<comment type="similarity">
    <text evidence="2">Belongs to the NADH:flavin oxidoreductase/NADH oxidase family.</text>
</comment>
<comment type="cofactor">
    <cofactor evidence="1">
        <name>FMN</name>
        <dbReference type="ChEBI" id="CHEBI:58210"/>
    </cofactor>
</comment>
<keyword evidence="3" id="KW-0560">Oxidoreductase</keyword>
<dbReference type="InterPro" id="IPR001155">
    <property type="entry name" value="OxRdtase_FMN_N"/>
</dbReference>
<sequence length="363" mass="40251">MSTGIFKPFQLGDMTLTNRMVMAPMTRNRADDQGLVTDMMVAYYKQRASAGLIISESAPISAQGVGYPNTPGLFTENQADSWKPLIAAVHAEGGHIFAQLQHCGRISHSSLQVNNTLPVAPSALKPNGQAVTYTGMLDFEKPRALDAQEISDIVEQFRMGAEMAKRAGFDGVEVHGANGYIIDQFLRDGSNQRSDTYGGSVINRIRLLDEILDTLCDIWPVERVGVRLSPENTFNSMSDSNPQVHFEYFIKQLSARNLAYVHILEGDMMSEESQVDYHALRAKFSGIYIANNGYDLGKAQVMVANDETSLVAFGIPFLANPDLVYRYREKLPLNDADPSTFYGGNEVGYTDYSPYRCEEKIVE</sequence>
<dbReference type="EMBL" id="UOFE01000028">
    <property type="protein sequence ID" value="VAW52446.1"/>
    <property type="molecule type" value="Genomic_DNA"/>
</dbReference>
<dbReference type="CDD" id="cd02933">
    <property type="entry name" value="OYE_like_FMN"/>
    <property type="match status" value="1"/>
</dbReference>
<evidence type="ECO:0000256" key="1">
    <source>
        <dbReference type="ARBA" id="ARBA00001917"/>
    </source>
</evidence>
<evidence type="ECO:0000256" key="2">
    <source>
        <dbReference type="ARBA" id="ARBA00005979"/>
    </source>
</evidence>
<evidence type="ECO:0000259" key="4">
    <source>
        <dbReference type="Pfam" id="PF00724"/>
    </source>
</evidence>
<dbReference type="AlphaFoldDB" id="A0A3B0X6R8"/>
<dbReference type="PANTHER" id="PTHR22893:SF91">
    <property type="entry name" value="NADPH DEHYDROGENASE 2-RELATED"/>
    <property type="match status" value="1"/>
</dbReference>
<feature type="domain" description="NADH:flavin oxidoreductase/NADH oxidase N-terminal" evidence="4">
    <location>
        <begin position="5"/>
        <end position="334"/>
    </location>
</feature>
<proteinExistence type="inferred from homology"/>
<dbReference type="InterPro" id="IPR045247">
    <property type="entry name" value="Oye-like"/>
</dbReference>
<reference evidence="5" key="1">
    <citation type="submission" date="2018-06" db="EMBL/GenBank/DDBJ databases">
        <authorList>
            <person name="Zhirakovskaya E."/>
        </authorList>
    </citation>
    <scope>NUCLEOTIDE SEQUENCE</scope>
</reference>
<accession>A0A3B0X6R8</accession>
<dbReference type="GO" id="GO:0010181">
    <property type="term" value="F:FMN binding"/>
    <property type="evidence" value="ECO:0007669"/>
    <property type="project" value="InterPro"/>
</dbReference>
<dbReference type="Pfam" id="PF00724">
    <property type="entry name" value="Oxidored_FMN"/>
    <property type="match status" value="1"/>
</dbReference>
<protein>
    <submittedName>
        <fullName evidence="5">NADH:flavin oxidoreductase/NADH oxidase</fullName>
    </submittedName>
</protein>